<feature type="transmembrane region" description="Helical" evidence="8">
    <location>
        <begin position="21"/>
        <end position="44"/>
    </location>
</feature>
<evidence type="ECO:0000256" key="2">
    <source>
        <dbReference type="ARBA" id="ARBA00022448"/>
    </source>
</evidence>
<dbReference type="PROSITE" id="PS50893">
    <property type="entry name" value="ABC_TRANSPORTER_2"/>
    <property type="match status" value="1"/>
</dbReference>
<feature type="domain" description="ABC transporter" evidence="9">
    <location>
        <begin position="344"/>
        <end position="578"/>
    </location>
</feature>
<dbReference type="InterPro" id="IPR036640">
    <property type="entry name" value="ABC1_TM_sf"/>
</dbReference>
<dbReference type="GO" id="GO:0005886">
    <property type="term" value="C:plasma membrane"/>
    <property type="evidence" value="ECO:0007669"/>
    <property type="project" value="UniProtKB-SubCell"/>
</dbReference>
<dbReference type="GO" id="GO:0015421">
    <property type="term" value="F:ABC-type oligopeptide transporter activity"/>
    <property type="evidence" value="ECO:0007669"/>
    <property type="project" value="TreeGrafter"/>
</dbReference>
<dbReference type="InterPro" id="IPR039421">
    <property type="entry name" value="Type_1_exporter"/>
</dbReference>
<keyword evidence="2" id="KW-0813">Transport</keyword>
<dbReference type="Gene3D" id="1.20.1560.10">
    <property type="entry name" value="ABC transporter type 1, transmembrane domain"/>
    <property type="match status" value="1"/>
</dbReference>
<dbReference type="PANTHER" id="PTHR43394:SF1">
    <property type="entry name" value="ATP-BINDING CASSETTE SUB-FAMILY B MEMBER 10, MITOCHONDRIAL"/>
    <property type="match status" value="1"/>
</dbReference>
<evidence type="ECO:0000256" key="7">
    <source>
        <dbReference type="ARBA" id="ARBA00023136"/>
    </source>
</evidence>
<dbReference type="PANTHER" id="PTHR43394">
    <property type="entry name" value="ATP-DEPENDENT PERMEASE MDL1, MITOCHONDRIAL"/>
    <property type="match status" value="1"/>
</dbReference>
<dbReference type="EMBL" id="LCAV01000011">
    <property type="protein sequence ID" value="KKR99082.1"/>
    <property type="molecule type" value="Genomic_DNA"/>
</dbReference>
<evidence type="ECO:0000256" key="8">
    <source>
        <dbReference type="SAM" id="Phobius"/>
    </source>
</evidence>
<keyword evidence="6 8" id="KW-1133">Transmembrane helix</keyword>
<feature type="transmembrane region" description="Helical" evidence="8">
    <location>
        <begin position="247"/>
        <end position="271"/>
    </location>
</feature>
<evidence type="ECO:0000256" key="4">
    <source>
        <dbReference type="ARBA" id="ARBA00022741"/>
    </source>
</evidence>
<keyword evidence="5" id="KW-0067">ATP-binding</keyword>
<evidence type="ECO:0000256" key="6">
    <source>
        <dbReference type="ARBA" id="ARBA00022989"/>
    </source>
</evidence>
<name>A0A0G0YFH1_9BACT</name>
<dbReference type="SMART" id="SM00382">
    <property type="entry name" value="AAA"/>
    <property type="match status" value="1"/>
</dbReference>
<dbReference type="Pfam" id="PF00664">
    <property type="entry name" value="ABC_membrane"/>
    <property type="match status" value="1"/>
</dbReference>
<dbReference type="PROSITE" id="PS00211">
    <property type="entry name" value="ABC_TRANSPORTER_1"/>
    <property type="match status" value="1"/>
</dbReference>
<dbReference type="SUPFAM" id="SSF52540">
    <property type="entry name" value="P-loop containing nucleoside triphosphate hydrolases"/>
    <property type="match status" value="1"/>
</dbReference>
<dbReference type="SUPFAM" id="SSF90123">
    <property type="entry name" value="ABC transporter transmembrane region"/>
    <property type="match status" value="1"/>
</dbReference>
<reference evidence="11 12" key="1">
    <citation type="journal article" date="2015" name="Nature">
        <title>rRNA introns, odd ribosomes, and small enigmatic genomes across a large radiation of phyla.</title>
        <authorList>
            <person name="Brown C.T."/>
            <person name="Hug L.A."/>
            <person name="Thomas B.C."/>
            <person name="Sharon I."/>
            <person name="Castelle C.J."/>
            <person name="Singh A."/>
            <person name="Wilkins M.J."/>
            <person name="Williams K.H."/>
            <person name="Banfield J.F."/>
        </authorList>
    </citation>
    <scope>NUCLEOTIDE SEQUENCE [LARGE SCALE GENOMIC DNA]</scope>
</reference>
<comment type="caution">
    <text evidence="11">The sequence shown here is derived from an EMBL/GenBank/DDBJ whole genome shotgun (WGS) entry which is preliminary data.</text>
</comment>
<evidence type="ECO:0000256" key="3">
    <source>
        <dbReference type="ARBA" id="ARBA00022692"/>
    </source>
</evidence>
<keyword evidence="7 8" id="KW-0472">Membrane</keyword>
<dbReference type="InterPro" id="IPR017871">
    <property type="entry name" value="ABC_transporter-like_CS"/>
</dbReference>
<evidence type="ECO:0000259" key="10">
    <source>
        <dbReference type="PROSITE" id="PS50929"/>
    </source>
</evidence>
<dbReference type="InterPro" id="IPR003439">
    <property type="entry name" value="ABC_transporter-like_ATP-bd"/>
</dbReference>
<dbReference type="Pfam" id="PF00005">
    <property type="entry name" value="ABC_tran"/>
    <property type="match status" value="1"/>
</dbReference>
<keyword evidence="3 8" id="KW-0812">Transmembrane</keyword>
<feature type="transmembrane region" description="Helical" evidence="8">
    <location>
        <begin position="169"/>
        <end position="188"/>
    </location>
</feature>
<evidence type="ECO:0000256" key="1">
    <source>
        <dbReference type="ARBA" id="ARBA00004651"/>
    </source>
</evidence>
<feature type="transmembrane region" description="Helical" evidence="8">
    <location>
        <begin position="142"/>
        <end position="163"/>
    </location>
</feature>
<dbReference type="InterPro" id="IPR003593">
    <property type="entry name" value="AAA+_ATPase"/>
</dbReference>
<organism evidence="11 12">
    <name type="scientific">Candidatus Magasanikbacteria bacterium GW2011_GWC2_41_17</name>
    <dbReference type="NCBI Taxonomy" id="1619048"/>
    <lineage>
        <taxon>Bacteria</taxon>
        <taxon>Candidatus Magasanikiibacteriota</taxon>
    </lineage>
</organism>
<evidence type="ECO:0000259" key="9">
    <source>
        <dbReference type="PROSITE" id="PS50893"/>
    </source>
</evidence>
<evidence type="ECO:0000313" key="12">
    <source>
        <dbReference type="Proteomes" id="UP000034108"/>
    </source>
</evidence>
<dbReference type="FunFam" id="3.40.50.300:FF:000287">
    <property type="entry name" value="Multidrug ABC transporter ATP-binding protein"/>
    <property type="match status" value="1"/>
</dbReference>
<gene>
    <name evidence="11" type="ORF">UU49_C0011G0018</name>
</gene>
<dbReference type="AlphaFoldDB" id="A0A0G0YFH1"/>
<evidence type="ECO:0000313" key="11">
    <source>
        <dbReference type="EMBL" id="KKR99082.1"/>
    </source>
</evidence>
<feature type="domain" description="ABC transmembrane type-1" evidence="10">
    <location>
        <begin position="24"/>
        <end position="310"/>
    </location>
</feature>
<dbReference type="InterPro" id="IPR027417">
    <property type="entry name" value="P-loop_NTPase"/>
</dbReference>
<protein>
    <submittedName>
        <fullName evidence="11">Xenobiotic-transporting ATPase</fullName>
    </submittedName>
</protein>
<accession>A0A0G0YFH1</accession>
<feature type="transmembrane region" description="Helical" evidence="8">
    <location>
        <begin position="64"/>
        <end position="82"/>
    </location>
</feature>
<dbReference type="Gene3D" id="3.40.50.300">
    <property type="entry name" value="P-loop containing nucleotide triphosphate hydrolases"/>
    <property type="match status" value="1"/>
</dbReference>
<keyword evidence="4" id="KW-0547">Nucleotide-binding</keyword>
<dbReference type="Proteomes" id="UP000034108">
    <property type="component" value="Unassembled WGS sequence"/>
</dbReference>
<dbReference type="PROSITE" id="PS50929">
    <property type="entry name" value="ABC_TM1F"/>
    <property type="match status" value="1"/>
</dbReference>
<comment type="subcellular location">
    <subcellularLocation>
        <location evidence="1">Cell membrane</location>
        <topology evidence="1">Multi-pass membrane protein</topology>
    </subcellularLocation>
</comment>
<dbReference type="GO" id="GO:0016887">
    <property type="term" value="F:ATP hydrolysis activity"/>
    <property type="evidence" value="ECO:0007669"/>
    <property type="project" value="InterPro"/>
</dbReference>
<proteinExistence type="predicted"/>
<dbReference type="STRING" id="1619048.UU49_C0011G0018"/>
<evidence type="ECO:0000256" key="5">
    <source>
        <dbReference type="ARBA" id="ARBA00022840"/>
    </source>
</evidence>
<dbReference type="GO" id="GO:0005524">
    <property type="term" value="F:ATP binding"/>
    <property type="evidence" value="ECO:0007669"/>
    <property type="project" value="UniProtKB-KW"/>
</dbReference>
<dbReference type="InterPro" id="IPR011527">
    <property type="entry name" value="ABC1_TM_dom"/>
</dbReference>
<sequence>MKQRTKQTLRLYWSQIRNYKFLLFFMLLALGIATVLEIIIPIYYKQFFDILTSARPSSTIATALMDTLFMILAINAISWIIYRFTTFTSDYFQPHVSADLLQYAYKYLQRHSYNFFTNRFVGSLVRKVTKLSRAFQTFADRAYWHLFTLGIRVIGATIVLYIFNHTVAYILFVWTIIFITINYFFSVWKLKYDTARSAKDTETVAVLADAVTNQVNIQLFNGFSFEFGRFKKVTDELQKLQTLTWNLGSVIEGIQAALFIAVEFLLMYFAIKFWQQGTLTVGDFVLIQSYLLGLINRLWDVGRHIRDIYESFADAEEITEILNTPHEITDAPNAKTLTVKKGEIEFKKVNFSFHQTRRVLEDINLVIKSGEKIALIGPSGAGKTMLMKALFRFHDIDSGDILIDGQSIKKISQESLHDNLSLVPQDPILFHRSLIENIRYGQRKATDKEVLKAAKLAHCDDFIINLPQKYETFVGERGIKLSGGERQRVAIARAILKNSPILILDEATSSLDSHSEALIQDALAKLMKQKTVIVIAHRLSTIRQMDRVIVIKNGQIFEQGTHDELLAKDSLYKHLWQIQAGGFLQEEER</sequence>